<dbReference type="Gene3D" id="3.40.50.1580">
    <property type="entry name" value="Nucleoside phosphorylase domain"/>
    <property type="match status" value="1"/>
</dbReference>
<keyword evidence="6" id="KW-1185">Reference proteome</keyword>
<feature type="domain" description="Nucleoside phosphorylase" evidence="3">
    <location>
        <begin position="45"/>
        <end position="314"/>
    </location>
</feature>
<dbReference type="InterPro" id="IPR035994">
    <property type="entry name" value="Nucleoside_phosphorylase_sf"/>
</dbReference>
<evidence type="ECO:0000259" key="3">
    <source>
        <dbReference type="Pfam" id="PF01048"/>
    </source>
</evidence>
<reference evidence="5 6" key="1">
    <citation type="submission" date="2019-10" db="EMBL/GenBank/DDBJ databases">
        <authorList>
            <person name="Palmer J.M."/>
        </authorList>
    </citation>
    <scope>NUCLEOTIDE SEQUENCE [LARGE SCALE GENOMIC DNA]</scope>
    <source>
        <strain evidence="5 6">TWF730</strain>
    </source>
</reference>
<dbReference type="InterPro" id="IPR053137">
    <property type="entry name" value="NLR-like"/>
</dbReference>
<dbReference type="EMBL" id="JAVHNS010000013">
    <property type="protein sequence ID" value="KAK6337487.1"/>
    <property type="molecule type" value="Genomic_DNA"/>
</dbReference>
<gene>
    <name evidence="5" type="ORF">TWF730_002886</name>
</gene>
<sequence length="601" mass="67208">MKRARSFEDTNLDSTSGAPRTKRLLTSETTAQTMARPKSHNDYTVGWICALPKEQTAAVAMLDRIHDDPLAQPESDHNTYYRGEISNHNIVITCLPNGMIGTNQAAVAVTHITHTFPSIKVGLLVGIGGGIPPKVRLGDVVVSKPEGGYPGVVQWDLGKAEVNGNFKRTGALNNPPRVLLTALSALETNHPLYGSKVPKYLHEMETKWPGLKPKYTRSESLKDPVSTSDEVRRGTQIHYGLIASGNKVIKDSEQRDRLNKDLGGNVLCVEMEAAGLVDFPCIVIRGICDYADAEKKDDWQEYAAAVAAAYAKELLGNVRTCAIKDEAPIKDILVDDRVARIIHETESDKDHKILNWLAPFDYSLQQSDYFKRRQPGTGQWLLDSEEYQDWIEQKAVLFCPGIPGAGKTLITSIVVNDLRTRFFGDSTTATAYIYCNFNRKAEQETDRLLANLLKQLTWNYPSLPDSVRKLYDRYTKHGTERPQLRDIIEVLHSISSAFSRVFFVVDALDECESPSAWQAEFLSELFALHRKYGLNIFATSRPIQKVIDKFKGITHTKLEIQAHNEDVRNYLDGQISGSDKQLLKKHSNYIISVISNAVCGM</sequence>
<dbReference type="GO" id="GO:0009116">
    <property type="term" value="P:nucleoside metabolic process"/>
    <property type="evidence" value="ECO:0007669"/>
    <property type="project" value="InterPro"/>
</dbReference>
<evidence type="ECO:0000256" key="1">
    <source>
        <dbReference type="ARBA" id="ARBA00022737"/>
    </source>
</evidence>
<evidence type="ECO:0000313" key="5">
    <source>
        <dbReference type="EMBL" id="KAK6337487.1"/>
    </source>
</evidence>
<evidence type="ECO:0000313" key="6">
    <source>
        <dbReference type="Proteomes" id="UP001373714"/>
    </source>
</evidence>
<comment type="caution">
    <text evidence="5">The sequence shown here is derived from an EMBL/GenBank/DDBJ whole genome shotgun (WGS) entry which is preliminary data.</text>
</comment>
<accession>A0AAV9U8Z5</accession>
<evidence type="ECO:0000256" key="2">
    <source>
        <dbReference type="SAM" id="MobiDB-lite"/>
    </source>
</evidence>
<evidence type="ECO:0008006" key="7">
    <source>
        <dbReference type="Google" id="ProtNLM"/>
    </source>
</evidence>
<dbReference type="Proteomes" id="UP001373714">
    <property type="component" value="Unassembled WGS sequence"/>
</dbReference>
<dbReference type="InterPro" id="IPR027417">
    <property type="entry name" value="P-loop_NTPase"/>
</dbReference>
<proteinExistence type="predicted"/>
<name>A0AAV9U8Z5_9PEZI</name>
<keyword evidence="1" id="KW-0677">Repeat</keyword>
<dbReference type="SUPFAM" id="SSF53167">
    <property type="entry name" value="Purine and uridine phosphorylases"/>
    <property type="match status" value="1"/>
</dbReference>
<feature type="domain" description="Nephrocystin 3-like N-terminal" evidence="4">
    <location>
        <begin position="376"/>
        <end position="541"/>
    </location>
</feature>
<feature type="region of interest" description="Disordered" evidence="2">
    <location>
        <begin position="1"/>
        <end position="21"/>
    </location>
</feature>
<feature type="compositionally biased region" description="Polar residues" evidence="2">
    <location>
        <begin position="12"/>
        <end position="21"/>
    </location>
</feature>
<dbReference type="InterPro" id="IPR000845">
    <property type="entry name" value="Nucleoside_phosphorylase_d"/>
</dbReference>
<dbReference type="InterPro" id="IPR056884">
    <property type="entry name" value="NPHP3-like_N"/>
</dbReference>
<organism evidence="5 6">
    <name type="scientific">Orbilia blumenaviensis</name>
    <dbReference type="NCBI Taxonomy" id="1796055"/>
    <lineage>
        <taxon>Eukaryota</taxon>
        <taxon>Fungi</taxon>
        <taxon>Dikarya</taxon>
        <taxon>Ascomycota</taxon>
        <taxon>Pezizomycotina</taxon>
        <taxon>Orbiliomycetes</taxon>
        <taxon>Orbiliales</taxon>
        <taxon>Orbiliaceae</taxon>
        <taxon>Orbilia</taxon>
    </lineage>
</organism>
<dbReference type="Pfam" id="PF01048">
    <property type="entry name" value="PNP_UDP_1"/>
    <property type="match status" value="1"/>
</dbReference>
<dbReference type="PANTHER" id="PTHR46082:SF11">
    <property type="entry name" value="AAA+ ATPASE DOMAIN-CONTAINING PROTEIN-RELATED"/>
    <property type="match status" value="1"/>
</dbReference>
<dbReference type="PANTHER" id="PTHR46082">
    <property type="entry name" value="ATP/GTP-BINDING PROTEIN-RELATED"/>
    <property type="match status" value="1"/>
</dbReference>
<dbReference type="GO" id="GO:0003824">
    <property type="term" value="F:catalytic activity"/>
    <property type="evidence" value="ECO:0007669"/>
    <property type="project" value="InterPro"/>
</dbReference>
<dbReference type="Pfam" id="PF24883">
    <property type="entry name" value="NPHP3_N"/>
    <property type="match status" value="1"/>
</dbReference>
<protein>
    <recommendedName>
        <fullName evidence="7">Nucleoside phosphorylase domain-containing protein</fullName>
    </recommendedName>
</protein>
<dbReference type="Gene3D" id="3.40.50.300">
    <property type="entry name" value="P-loop containing nucleotide triphosphate hydrolases"/>
    <property type="match status" value="1"/>
</dbReference>
<dbReference type="SUPFAM" id="SSF52540">
    <property type="entry name" value="P-loop containing nucleoside triphosphate hydrolases"/>
    <property type="match status" value="1"/>
</dbReference>
<evidence type="ECO:0000259" key="4">
    <source>
        <dbReference type="Pfam" id="PF24883"/>
    </source>
</evidence>
<dbReference type="AlphaFoldDB" id="A0AAV9U8Z5"/>